<keyword evidence="7" id="KW-1185">Reference proteome</keyword>
<dbReference type="Pfam" id="PF00126">
    <property type="entry name" value="HTH_1"/>
    <property type="match status" value="1"/>
</dbReference>
<sequence length="314" mass="33453">MDIQLPSSGARVKLRHLHCFVAVAQCGSLQRAAEQLSISQPAVSKTLVELEEMIGATLFIRGRQGARLTPDGQRLLPFAMQSLATLRDGFRALSVRDDPQRAEIRFGVLPTLAAILVPPAIAALHTVWRDIALQVVTASNTDLLEGVRGGQLAFAVNRASDPELSEGLRFEYLFDDPLVVVTRPGHAVSRSGLRETVGSGAYPVLLPPSGTLIRQSAERLLEATGIGTPAMLVETLSISMARALTLEHDAVWLVPRSAVARDIASSSLAVAPAALPGSEERVGITTKRDADHSAATRAMIARLREVAVGGQARS</sequence>
<dbReference type="Gene3D" id="1.10.10.10">
    <property type="entry name" value="Winged helix-like DNA-binding domain superfamily/Winged helix DNA-binding domain"/>
    <property type="match status" value="1"/>
</dbReference>
<comment type="similarity">
    <text evidence="1">Belongs to the LysR transcriptional regulatory family.</text>
</comment>
<dbReference type="PANTHER" id="PTHR30419">
    <property type="entry name" value="HTH-TYPE TRANSCRIPTIONAL REGULATOR YBHD"/>
    <property type="match status" value="1"/>
</dbReference>
<gene>
    <name evidence="6" type="ORF">KZJ38_26800</name>
</gene>
<dbReference type="InterPro" id="IPR036388">
    <property type="entry name" value="WH-like_DNA-bd_sf"/>
</dbReference>
<dbReference type="SUPFAM" id="SSF46785">
    <property type="entry name" value="Winged helix' DNA-binding domain"/>
    <property type="match status" value="1"/>
</dbReference>
<evidence type="ECO:0000313" key="6">
    <source>
        <dbReference type="EMBL" id="QYD73253.1"/>
    </source>
</evidence>
<dbReference type="InterPro" id="IPR036390">
    <property type="entry name" value="WH_DNA-bd_sf"/>
</dbReference>
<evidence type="ECO:0000313" key="7">
    <source>
        <dbReference type="Proteomes" id="UP000826462"/>
    </source>
</evidence>
<dbReference type="PRINTS" id="PR00039">
    <property type="entry name" value="HTHLYSR"/>
</dbReference>
<dbReference type="PANTHER" id="PTHR30419:SF8">
    <property type="entry name" value="NITROGEN ASSIMILATION TRANSCRIPTIONAL ACTIVATOR-RELATED"/>
    <property type="match status" value="1"/>
</dbReference>
<dbReference type="EMBL" id="CP080096">
    <property type="protein sequence ID" value="QYD73253.1"/>
    <property type="molecule type" value="Genomic_DNA"/>
</dbReference>
<proteinExistence type="inferred from homology"/>
<name>A0ABX8V2I3_9BURK</name>
<organism evidence="6 7">
    <name type="scientific">Paraburkholderia edwinii</name>
    <dbReference type="NCBI Taxonomy" id="2861782"/>
    <lineage>
        <taxon>Bacteria</taxon>
        <taxon>Pseudomonadati</taxon>
        <taxon>Pseudomonadota</taxon>
        <taxon>Betaproteobacteria</taxon>
        <taxon>Burkholderiales</taxon>
        <taxon>Burkholderiaceae</taxon>
        <taxon>Paraburkholderia</taxon>
    </lineage>
</organism>
<keyword evidence="4" id="KW-0804">Transcription</keyword>
<keyword evidence="3" id="KW-0238">DNA-binding</keyword>
<dbReference type="PROSITE" id="PS50931">
    <property type="entry name" value="HTH_LYSR"/>
    <property type="match status" value="1"/>
</dbReference>
<protein>
    <submittedName>
        <fullName evidence="6">LysR family transcriptional regulator</fullName>
    </submittedName>
</protein>
<dbReference type="InterPro" id="IPR050950">
    <property type="entry name" value="HTH-type_LysR_regulators"/>
</dbReference>
<accession>A0ABX8V2I3</accession>
<dbReference type="Proteomes" id="UP000826462">
    <property type="component" value="Chromosome 2"/>
</dbReference>
<evidence type="ECO:0000256" key="2">
    <source>
        <dbReference type="ARBA" id="ARBA00023015"/>
    </source>
</evidence>
<evidence type="ECO:0000259" key="5">
    <source>
        <dbReference type="PROSITE" id="PS50931"/>
    </source>
</evidence>
<dbReference type="RefSeq" id="WP_219802943.1">
    <property type="nucleotide sequence ID" value="NZ_CP080096.1"/>
</dbReference>
<dbReference type="InterPro" id="IPR005119">
    <property type="entry name" value="LysR_subst-bd"/>
</dbReference>
<evidence type="ECO:0000256" key="1">
    <source>
        <dbReference type="ARBA" id="ARBA00009437"/>
    </source>
</evidence>
<reference evidence="6 7" key="1">
    <citation type="submission" date="2021-07" db="EMBL/GenBank/DDBJ databases">
        <title>Paraburkholderia edwinii protects Aspergillus sp. from phenazines by acting as a toxin sponge.</title>
        <authorList>
            <person name="Dahlstrom K.M."/>
            <person name="Newman D.K."/>
        </authorList>
    </citation>
    <scope>NUCLEOTIDE SEQUENCE [LARGE SCALE GENOMIC DNA]</scope>
    <source>
        <strain evidence="6 7">Pe01</strain>
    </source>
</reference>
<dbReference type="SUPFAM" id="SSF53850">
    <property type="entry name" value="Periplasmic binding protein-like II"/>
    <property type="match status" value="1"/>
</dbReference>
<evidence type="ECO:0000256" key="4">
    <source>
        <dbReference type="ARBA" id="ARBA00023163"/>
    </source>
</evidence>
<feature type="domain" description="HTH lysR-type" evidence="5">
    <location>
        <begin position="12"/>
        <end position="69"/>
    </location>
</feature>
<keyword evidence="2" id="KW-0805">Transcription regulation</keyword>
<dbReference type="Pfam" id="PF03466">
    <property type="entry name" value="LysR_substrate"/>
    <property type="match status" value="1"/>
</dbReference>
<dbReference type="InterPro" id="IPR000847">
    <property type="entry name" value="LysR_HTH_N"/>
</dbReference>
<evidence type="ECO:0000256" key="3">
    <source>
        <dbReference type="ARBA" id="ARBA00023125"/>
    </source>
</evidence>
<dbReference type="Gene3D" id="3.40.190.10">
    <property type="entry name" value="Periplasmic binding protein-like II"/>
    <property type="match status" value="2"/>
</dbReference>